<evidence type="ECO:0000256" key="4">
    <source>
        <dbReference type="ARBA" id="ARBA00022980"/>
    </source>
</evidence>
<reference evidence="7" key="1">
    <citation type="submission" date="2013-08" db="EMBL/GenBank/DDBJ databases">
        <authorList>
            <person name="Mendez C."/>
            <person name="Richter M."/>
            <person name="Ferrer M."/>
            <person name="Sanchez J."/>
        </authorList>
    </citation>
    <scope>NUCLEOTIDE SEQUENCE</scope>
</reference>
<dbReference type="Gene3D" id="3.30.300.20">
    <property type="match status" value="1"/>
</dbReference>
<protein>
    <submittedName>
        <fullName evidence="7">30S ribosomal protein S3P</fullName>
    </submittedName>
</protein>
<evidence type="ECO:0000256" key="3">
    <source>
        <dbReference type="ARBA" id="ARBA00022884"/>
    </source>
</evidence>
<dbReference type="InterPro" id="IPR015946">
    <property type="entry name" value="KH_dom-like_a/b"/>
</dbReference>
<comment type="similarity">
    <text evidence="1">Belongs to the universal ribosomal protein uS3 family.</text>
</comment>
<evidence type="ECO:0000256" key="2">
    <source>
        <dbReference type="ARBA" id="ARBA00022730"/>
    </source>
</evidence>
<dbReference type="SUPFAM" id="SSF54814">
    <property type="entry name" value="Prokaryotic type KH domain (KH-domain type II)"/>
    <property type="match status" value="1"/>
</dbReference>
<dbReference type="InterPro" id="IPR001351">
    <property type="entry name" value="Ribosomal_uS3_C"/>
</dbReference>
<dbReference type="InterPro" id="IPR004087">
    <property type="entry name" value="KH_dom"/>
</dbReference>
<dbReference type="SUPFAM" id="SSF54821">
    <property type="entry name" value="Ribosomal protein S3 C-terminal domain"/>
    <property type="match status" value="1"/>
</dbReference>
<dbReference type="Gene3D" id="3.30.1140.32">
    <property type="entry name" value="Ribosomal protein S3, C-terminal domain"/>
    <property type="match status" value="1"/>
</dbReference>
<dbReference type="GO" id="GO:0022627">
    <property type="term" value="C:cytosolic small ribosomal subunit"/>
    <property type="evidence" value="ECO:0007669"/>
    <property type="project" value="TreeGrafter"/>
</dbReference>
<evidence type="ECO:0000259" key="6">
    <source>
        <dbReference type="PROSITE" id="PS50823"/>
    </source>
</evidence>
<dbReference type="EMBL" id="AUZX01009871">
    <property type="protein sequence ID" value="EQD50301.1"/>
    <property type="molecule type" value="Genomic_DNA"/>
</dbReference>
<dbReference type="PROSITE" id="PS50823">
    <property type="entry name" value="KH_TYPE_2"/>
    <property type="match status" value="1"/>
</dbReference>
<dbReference type="InterPro" id="IPR057258">
    <property type="entry name" value="Ribosomal_uS3"/>
</dbReference>
<keyword evidence="4 7" id="KW-0689">Ribosomal protein</keyword>
<dbReference type="AlphaFoldDB" id="T0ZPN2"/>
<keyword evidence="3" id="KW-0694">RNA-binding</keyword>
<dbReference type="SMART" id="SM00322">
    <property type="entry name" value="KH"/>
    <property type="match status" value="1"/>
</dbReference>
<dbReference type="GO" id="GO:0003735">
    <property type="term" value="F:structural constituent of ribosome"/>
    <property type="evidence" value="ECO:0007669"/>
    <property type="project" value="InterPro"/>
</dbReference>
<dbReference type="Pfam" id="PF00189">
    <property type="entry name" value="Ribosomal_S3_C"/>
    <property type="match status" value="1"/>
</dbReference>
<dbReference type="NCBIfam" id="TIGR01008">
    <property type="entry name" value="uS3_euk_arch"/>
    <property type="match status" value="1"/>
</dbReference>
<reference evidence="7" key="2">
    <citation type="journal article" date="2014" name="ISME J.">
        <title>Microbial stratification in low pH oxic and suboxic macroscopic growths along an acid mine drainage.</title>
        <authorList>
            <person name="Mendez-Garcia C."/>
            <person name="Mesa V."/>
            <person name="Sprenger R.R."/>
            <person name="Richter M."/>
            <person name="Diez M.S."/>
            <person name="Solano J."/>
            <person name="Bargiela R."/>
            <person name="Golyshina O.V."/>
            <person name="Manteca A."/>
            <person name="Ramos J.L."/>
            <person name="Gallego J.R."/>
            <person name="Llorente I."/>
            <person name="Martins Dos Santos V.A."/>
            <person name="Jensen O.N."/>
            <person name="Pelaez A.I."/>
            <person name="Sanchez J."/>
            <person name="Ferrer M."/>
        </authorList>
    </citation>
    <scope>NUCLEOTIDE SEQUENCE</scope>
</reference>
<comment type="caution">
    <text evidence="7">The sequence shown here is derived from an EMBL/GenBank/DDBJ whole genome shotgun (WGS) entry which is preliminary data.</text>
</comment>
<name>T0ZPN2_9ZZZZ</name>
<evidence type="ECO:0000313" key="7">
    <source>
        <dbReference type="EMBL" id="EQD50301.1"/>
    </source>
</evidence>
<dbReference type="NCBIfam" id="NF003219">
    <property type="entry name" value="PRK04191.1"/>
    <property type="match status" value="1"/>
</dbReference>
<dbReference type="PANTHER" id="PTHR11760">
    <property type="entry name" value="30S/40S RIBOSOMAL PROTEIN S3"/>
    <property type="match status" value="1"/>
</dbReference>
<gene>
    <name evidence="7" type="ORF">B1A_13498</name>
</gene>
<dbReference type="PANTHER" id="PTHR11760:SF32">
    <property type="entry name" value="SMALL RIBOSOMAL SUBUNIT PROTEIN US3"/>
    <property type="match status" value="1"/>
</dbReference>
<dbReference type="GO" id="GO:0006412">
    <property type="term" value="P:translation"/>
    <property type="evidence" value="ECO:0007669"/>
    <property type="project" value="InterPro"/>
</dbReference>
<organism evidence="7">
    <name type="scientific">mine drainage metagenome</name>
    <dbReference type="NCBI Taxonomy" id="410659"/>
    <lineage>
        <taxon>unclassified sequences</taxon>
        <taxon>metagenomes</taxon>
        <taxon>ecological metagenomes</taxon>
    </lineage>
</organism>
<dbReference type="InterPro" id="IPR009019">
    <property type="entry name" value="KH_sf_prok-type"/>
</dbReference>
<accession>T0ZPN2</accession>
<feature type="non-terminal residue" evidence="7">
    <location>
        <position position="160"/>
    </location>
</feature>
<evidence type="ECO:0000256" key="1">
    <source>
        <dbReference type="ARBA" id="ARBA00010761"/>
    </source>
</evidence>
<dbReference type="GO" id="GO:0019843">
    <property type="term" value="F:rRNA binding"/>
    <property type="evidence" value="ECO:0007669"/>
    <property type="project" value="UniProtKB-KW"/>
</dbReference>
<dbReference type="InterPro" id="IPR005703">
    <property type="entry name" value="Ribosomal_uS3_euk/arc"/>
</dbReference>
<sequence>KRNLMDTSIRLVVNKPGLVIGRRGSKVQEIEETLRRRFQIEAPRIEVMEVKNPDLNPQIISKKIAMSLEKGWAYRKAGNTALRRIIESDARGVMIKIGGKISGERARSQKFFYGSIKYSGEPARSGIGYGYSVAKLKLGVIGVTVRLLNKEYRLPDDIIV</sequence>
<proteinExistence type="inferred from homology"/>
<keyword evidence="5" id="KW-0687">Ribonucleoprotein</keyword>
<dbReference type="InterPro" id="IPR036419">
    <property type="entry name" value="Ribosomal_S3_C_sf"/>
</dbReference>
<dbReference type="InterPro" id="IPR004044">
    <property type="entry name" value="KH_dom_type_2"/>
</dbReference>
<dbReference type="Pfam" id="PF07650">
    <property type="entry name" value="KH_2"/>
    <property type="match status" value="1"/>
</dbReference>
<evidence type="ECO:0000256" key="5">
    <source>
        <dbReference type="ARBA" id="ARBA00023274"/>
    </source>
</evidence>
<feature type="domain" description="KH type-2" evidence="6">
    <location>
        <begin position="1"/>
        <end position="51"/>
    </location>
</feature>
<feature type="non-terminal residue" evidence="7">
    <location>
        <position position="1"/>
    </location>
</feature>
<keyword evidence="2" id="KW-0699">rRNA-binding</keyword>